<evidence type="ECO:0000313" key="2">
    <source>
        <dbReference type="Proteomes" id="UP001060215"/>
    </source>
</evidence>
<reference evidence="1 2" key="1">
    <citation type="journal article" date="2022" name="Plant J.">
        <title>Chromosome-level genome of Camellia lanceoleosa provides a valuable resource for understanding genome evolution and self-incompatibility.</title>
        <authorList>
            <person name="Gong W."/>
            <person name="Xiao S."/>
            <person name="Wang L."/>
            <person name="Liao Z."/>
            <person name="Chang Y."/>
            <person name="Mo W."/>
            <person name="Hu G."/>
            <person name="Li W."/>
            <person name="Zhao G."/>
            <person name="Zhu H."/>
            <person name="Hu X."/>
            <person name="Ji K."/>
            <person name="Xiang X."/>
            <person name="Song Q."/>
            <person name="Yuan D."/>
            <person name="Jin S."/>
            <person name="Zhang L."/>
        </authorList>
    </citation>
    <scope>NUCLEOTIDE SEQUENCE [LARGE SCALE GENOMIC DNA]</scope>
    <source>
        <strain evidence="1">SQ_2022a</strain>
    </source>
</reference>
<name>A0ACC0G4D1_9ERIC</name>
<dbReference type="Proteomes" id="UP001060215">
    <property type="component" value="Chromosome 12"/>
</dbReference>
<proteinExistence type="predicted"/>
<protein>
    <submittedName>
        <fullName evidence="1">Ankyrin repeat-containing protein C6C3.08</fullName>
    </submittedName>
</protein>
<keyword evidence="2" id="KW-1185">Reference proteome</keyword>
<organism evidence="1 2">
    <name type="scientific">Camellia lanceoleosa</name>
    <dbReference type="NCBI Taxonomy" id="1840588"/>
    <lineage>
        <taxon>Eukaryota</taxon>
        <taxon>Viridiplantae</taxon>
        <taxon>Streptophyta</taxon>
        <taxon>Embryophyta</taxon>
        <taxon>Tracheophyta</taxon>
        <taxon>Spermatophyta</taxon>
        <taxon>Magnoliopsida</taxon>
        <taxon>eudicotyledons</taxon>
        <taxon>Gunneridae</taxon>
        <taxon>Pentapetalae</taxon>
        <taxon>asterids</taxon>
        <taxon>Ericales</taxon>
        <taxon>Theaceae</taxon>
        <taxon>Camellia</taxon>
    </lineage>
</organism>
<accession>A0ACC0G4D1</accession>
<gene>
    <name evidence="1" type="ORF">LOK49_LG11G01127</name>
</gene>
<sequence>METSSGDSPRFFTREFNPASFGPPDPDFSEYRPLHRAILVGNWESVKRFYGSHPEAMTNSITESEDTAVMVGVMSGQKIEFIENLVQFGRVDLRRVNKEGNTALHEAAIVGHLKAAEFLVLKEPSLLYIRNLNGYVPLHLAAAHGQREILCYFLRNSTFNTELSELELDMLMHLEMTAGFFGNYYYYHYYYYAIHLFLTNFQGVY</sequence>
<dbReference type="EMBL" id="CM045769">
    <property type="protein sequence ID" value="KAI7995915.1"/>
    <property type="molecule type" value="Genomic_DNA"/>
</dbReference>
<comment type="caution">
    <text evidence="1">The sequence shown here is derived from an EMBL/GenBank/DDBJ whole genome shotgun (WGS) entry which is preliminary data.</text>
</comment>
<evidence type="ECO:0000313" key="1">
    <source>
        <dbReference type="EMBL" id="KAI7995915.1"/>
    </source>
</evidence>